<sequence length="216" mass="23828">MDQPCAYYLDRGGGQYTRLIPADMLSPIHGIPQRVAQTDSMIILPVLSADRPASGQFFTFQDSSYAPSRSSAGGGKIYCDKWIHDGVCAFTQQGCKFKHEMPSDEATQRSLGLYRGLPPWWKQKLTDTIEQTTGSSEARARSENWRKLSGESGEHRSTQSTQPLEPRTVCDYMGTRALRPADSAGSSSKVLPGDSGSRGQGPLVPFEWRPVVRRQA</sequence>
<name>A0AAJ0CNP4_9HYPO</name>
<feature type="region of interest" description="Disordered" evidence="2">
    <location>
        <begin position="129"/>
        <end position="216"/>
    </location>
</feature>
<evidence type="ECO:0000256" key="1">
    <source>
        <dbReference type="PROSITE-ProRule" id="PRU00723"/>
    </source>
</evidence>
<evidence type="ECO:0000313" key="4">
    <source>
        <dbReference type="EMBL" id="KAK2597460.1"/>
    </source>
</evidence>
<dbReference type="AlphaFoldDB" id="A0AAJ0CNP4"/>
<keyword evidence="1" id="KW-0479">Metal-binding</keyword>
<dbReference type="GO" id="GO:0008270">
    <property type="term" value="F:zinc ion binding"/>
    <property type="evidence" value="ECO:0007669"/>
    <property type="project" value="UniProtKB-KW"/>
</dbReference>
<dbReference type="PROSITE" id="PS50103">
    <property type="entry name" value="ZF_C3H1"/>
    <property type="match status" value="1"/>
</dbReference>
<feature type="domain" description="C3H1-type" evidence="3">
    <location>
        <begin position="73"/>
        <end position="102"/>
    </location>
</feature>
<evidence type="ECO:0000259" key="3">
    <source>
        <dbReference type="PROSITE" id="PS50103"/>
    </source>
</evidence>
<feature type="compositionally biased region" description="Basic and acidic residues" evidence="2">
    <location>
        <begin position="138"/>
        <end position="157"/>
    </location>
</feature>
<organism evidence="4 5">
    <name type="scientific">Conoideocrella luteorostrata</name>
    <dbReference type="NCBI Taxonomy" id="1105319"/>
    <lineage>
        <taxon>Eukaryota</taxon>
        <taxon>Fungi</taxon>
        <taxon>Dikarya</taxon>
        <taxon>Ascomycota</taxon>
        <taxon>Pezizomycotina</taxon>
        <taxon>Sordariomycetes</taxon>
        <taxon>Hypocreomycetidae</taxon>
        <taxon>Hypocreales</taxon>
        <taxon>Clavicipitaceae</taxon>
        <taxon>Conoideocrella</taxon>
    </lineage>
</organism>
<protein>
    <recommendedName>
        <fullName evidence="3">C3H1-type domain-containing protein</fullName>
    </recommendedName>
</protein>
<evidence type="ECO:0000256" key="2">
    <source>
        <dbReference type="SAM" id="MobiDB-lite"/>
    </source>
</evidence>
<dbReference type="Proteomes" id="UP001251528">
    <property type="component" value="Unassembled WGS sequence"/>
</dbReference>
<keyword evidence="1" id="KW-0862">Zinc</keyword>
<keyword evidence="1" id="KW-0863">Zinc-finger</keyword>
<evidence type="ECO:0000313" key="5">
    <source>
        <dbReference type="Proteomes" id="UP001251528"/>
    </source>
</evidence>
<feature type="zinc finger region" description="C3H1-type" evidence="1">
    <location>
        <begin position="73"/>
        <end position="102"/>
    </location>
</feature>
<accession>A0AAJ0CNP4</accession>
<proteinExistence type="predicted"/>
<dbReference type="InterPro" id="IPR000571">
    <property type="entry name" value="Znf_CCCH"/>
</dbReference>
<comment type="caution">
    <text evidence="4">The sequence shown here is derived from an EMBL/GenBank/DDBJ whole genome shotgun (WGS) entry which is preliminary data.</text>
</comment>
<dbReference type="EMBL" id="JASWJB010000104">
    <property type="protein sequence ID" value="KAK2597460.1"/>
    <property type="molecule type" value="Genomic_DNA"/>
</dbReference>
<gene>
    <name evidence="4" type="ORF">QQS21_005930</name>
</gene>
<keyword evidence="5" id="KW-1185">Reference proteome</keyword>
<reference evidence="4" key="1">
    <citation type="submission" date="2023-06" db="EMBL/GenBank/DDBJ databases">
        <title>Conoideocrella luteorostrata (Hypocreales: Clavicipitaceae), a potential biocontrol fungus for elongate hemlock scale in United States Christmas tree production areas.</title>
        <authorList>
            <person name="Barrett H."/>
            <person name="Lovett B."/>
            <person name="Macias A.M."/>
            <person name="Stajich J.E."/>
            <person name="Kasson M.T."/>
        </authorList>
    </citation>
    <scope>NUCLEOTIDE SEQUENCE</scope>
    <source>
        <strain evidence="4">ARSEF 14590</strain>
    </source>
</reference>